<dbReference type="EMBL" id="MT142583">
    <property type="protein sequence ID" value="QJA85576.1"/>
    <property type="molecule type" value="Genomic_DNA"/>
</dbReference>
<dbReference type="AlphaFoldDB" id="A0A6M3KU65"/>
<gene>
    <name evidence="1" type="ORF">MM415B02202_0015</name>
</gene>
<evidence type="ECO:0000313" key="1">
    <source>
        <dbReference type="EMBL" id="QJA85576.1"/>
    </source>
</evidence>
<proteinExistence type="predicted"/>
<organism evidence="1">
    <name type="scientific">viral metagenome</name>
    <dbReference type="NCBI Taxonomy" id="1070528"/>
    <lineage>
        <taxon>unclassified sequences</taxon>
        <taxon>metagenomes</taxon>
        <taxon>organismal metagenomes</taxon>
    </lineage>
</organism>
<protein>
    <submittedName>
        <fullName evidence="1">Uncharacterized protein</fullName>
    </submittedName>
</protein>
<accession>A0A6M3KU65</accession>
<reference evidence="1" key="1">
    <citation type="submission" date="2020-03" db="EMBL/GenBank/DDBJ databases">
        <title>The deep terrestrial virosphere.</title>
        <authorList>
            <person name="Holmfeldt K."/>
            <person name="Nilsson E."/>
            <person name="Simone D."/>
            <person name="Lopez-Fernandez M."/>
            <person name="Wu X."/>
            <person name="de Brujin I."/>
            <person name="Lundin D."/>
            <person name="Andersson A."/>
            <person name="Bertilsson S."/>
            <person name="Dopson M."/>
        </authorList>
    </citation>
    <scope>NUCLEOTIDE SEQUENCE</scope>
    <source>
        <strain evidence="1">MM415B02202</strain>
    </source>
</reference>
<name>A0A6M3KU65_9ZZZZ</name>
<sequence>MKSFFDARANYGPVSKTLAHLRETRDKNMCISTTITLQKVFLNLKELNQESFQITNISVRNNISY</sequence>